<reference evidence="2" key="2">
    <citation type="submission" date="2022-01" db="EMBL/GenBank/DDBJ databases">
        <authorList>
            <person name="Yamashiro T."/>
            <person name="Shiraishi A."/>
            <person name="Satake H."/>
            <person name="Nakayama K."/>
        </authorList>
    </citation>
    <scope>NUCLEOTIDE SEQUENCE</scope>
</reference>
<evidence type="ECO:0000313" key="3">
    <source>
        <dbReference type="Proteomes" id="UP001151760"/>
    </source>
</evidence>
<proteinExistence type="predicted"/>
<evidence type="ECO:0000313" key="2">
    <source>
        <dbReference type="EMBL" id="GJT16115.1"/>
    </source>
</evidence>
<gene>
    <name evidence="2" type="ORF">Tco_0874821</name>
</gene>
<reference evidence="2" key="1">
    <citation type="journal article" date="2022" name="Int. J. Mol. Sci.">
        <title>Draft Genome of Tanacetum Coccineum: Genomic Comparison of Closely Related Tanacetum-Family Plants.</title>
        <authorList>
            <person name="Yamashiro T."/>
            <person name="Shiraishi A."/>
            <person name="Nakayama K."/>
            <person name="Satake H."/>
        </authorList>
    </citation>
    <scope>NUCLEOTIDE SEQUENCE</scope>
</reference>
<keyword evidence="3" id="KW-1185">Reference proteome</keyword>
<feature type="region of interest" description="Disordered" evidence="1">
    <location>
        <begin position="1"/>
        <end position="21"/>
    </location>
</feature>
<dbReference type="Proteomes" id="UP001151760">
    <property type="component" value="Unassembled WGS sequence"/>
</dbReference>
<sequence length="105" mass="11613">MERGFLSQKGSGVRKGMKEKQVSMVNKSVEVGKHVNEALGSNSTTRTPNAMNAGLESFLTVFEAHGIHSHTSAIEENMNGAGWYVMDIHKKTKARQKPDKNRARD</sequence>
<protein>
    <submittedName>
        <fullName evidence="2">Uncharacterized protein</fullName>
    </submittedName>
</protein>
<organism evidence="2 3">
    <name type="scientific">Tanacetum coccineum</name>
    <dbReference type="NCBI Taxonomy" id="301880"/>
    <lineage>
        <taxon>Eukaryota</taxon>
        <taxon>Viridiplantae</taxon>
        <taxon>Streptophyta</taxon>
        <taxon>Embryophyta</taxon>
        <taxon>Tracheophyta</taxon>
        <taxon>Spermatophyta</taxon>
        <taxon>Magnoliopsida</taxon>
        <taxon>eudicotyledons</taxon>
        <taxon>Gunneridae</taxon>
        <taxon>Pentapetalae</taxon>
        <taxon>asterids</taxon>
        <taxon>campanulids</taxon>
        <taxon>Asterales</taxon>
        <taxon>Asteraceae</taxon>
        <taxon>Asteroideae</taxon>
        <taxon>Anthemideae</taxon>
        <taxon>Anthemidinae</taxon>
        <taxon>Tanacetum</taxon>
    </lineage>
</organism>
<evidence type="ECO:0000256" key="1">
    <source>
        <dbReference type="SAM" id="MobiDB-lite"/>
    </source>
</evidence>
<comment type="caution">
    <text evidence="2">The sequence shown here is derived from an EMBL/GenBank/DDBJ whole genome shotgun (WGS) entry which is preliminary data.</text>
</comment>
<accession>A0ABQ5BMR5</accession>
<name>A0ABQ5BMR5_9ASTR</name>
<dbReference type="EMBL" id="BQNB010013449">
    <property type="protein sequence ID" value="GJT16115.1"/>
    <property type="molecule type" value="Genomic_DNA"/>
</dbReference>